<evidence type="ECO:0000256" key="6">
    <source>
        <dbReference type="ARBA" id="ARBA00022703"/>
    </source>
</evidence>
<gene>
    <name evidence="18" type="ORF">GIB67_033869</name>
</gene>
<evidence type="ECO:0000256" key="3">
    <source>
        <dbReference type="ARBA" id="ARBA00019438"/>
    </source>
</evidence>
<dbReference type="GO" id="GO:0051301">
    <property type="term" value="P:cell division"/>
    <property type="evidence" value="ECO:0007669"/>
    <property type="project" value="UniProtKB-KW"/>
</dbReference>
<sequence>MAIEATLPPLIAAQLNYLLTHFPLPVKVDQVWSGCRNPQFSDRFSLLIPFCLDYIKWDVIYNAQYPLTAPDIIFAEEDEMFHPFVIEGEAEAEISKSSLCDWNCKDPTRLFSLINELRYLYMSYQKKRIGELEDERLTFELSTIQPREVLKHSEKFESVNQSGYGARWVLKAKLKKFAFEVG</sequence>
<dbReference type="Pfam" id="PF06113">
    <property type="entry name" value="BRE"/>
    <property type="match status" value="1"/>
</dbReference>
<protein>
    <recommendedName>
        <fullName evidence="3">BRISC and BRCA1-A complex member 2</fullName>
    </recommendedName>
    <alternativeName>
        <fullName evidence="16">BRCA1-A complex subunit BRE</fullName>
    </alternativeName>
    <alternativeName>
        <fullName evidence="17">BRCA1/BRCA2-containing complex subunit 45</fullName>
    </alternativeName>
</protein>
<dbReference type="GO" id="GO:0070552">
    <property type="term" value="C:BRISC complex"/>
    <property type="evidence" value="ECO:0007669"/>
    <property type="project" value="InterPro"/>
</dbReference>
<dbReference type="GO" id="GO:0005737">
    <property type="term" value="C:cytoplasm"/>
    <property type="evidence" value="ECO:0007669"/>
    <property type="project" value="UniProtKB-SubCell"/>
</dbReference>
<evidence type="ECO:0000256" key="8">
    <source>
        <dbReference type="ARBA" id="ARBA00022763"/>
    </source>
</evidence>
<dbReference type="GO" id="GO:0006325">
    <property type="term" value="P:chromatin organization"/>
    <property type="evidence" value="ECO:0007669"/>
    <property type="project" value="UniProtKB-KW"/>
</dbReference>
<evidence type="ECO:0000256" key="2">
    <source>
        <dbReference type="ARBA" id="ARBA00004496"/>
    </source>
</evidence>
<dbReference type="OrthoDB" id="538811at2759"/>
<evidence type="ECO:0000256" key="17">
    <source>
        <dbReference type="ARBA" id="ARBA00032630"/>
    </source>
</evidence>
<dbReference type="Proteomes" id="UP000541444">
    <property type="component" value="Unassembled WGS sequence"/>
</dbReference>
<dbReference type="AlphaFoldDB" id="A0A7J7MJ64"/>
<keyword evidence="5" id="KW-0132">Cell division</keyword>
<evidence type="ECO:0000256" key="10">
    <source>
        <dbReference type="ARBA" id="ARBA00022786"/>
    </source>
</evidence>
<evidence type="ECO:0000256" key="12">
    <source>
        <dbReference type="ARBA" id="ARBA00023204"/>
    </source>
</evidence>
<evidence type="ECO:0000256" key="16">
    <source>
        <dbReference type="ARBA" id="ARBA00032491"/>
    </source>
</evidence>
<keyword evidence="9" id="KW-0498">Mitosis</keyword>
<evidence type="ECO:0000313" key="19">
    <source>
        <dbReference type="Proteomes" id="UP000541444"/>
    </source>
</evidence>
<evidence type="ECO:0000256" key="14">
    <source>
        <dbReference type="ARBA" id="ARBA00023306"/>
    </source>
</evidence>
<comment type="subcellular location">
    <subcellularLocation>
        <location evidence="2">Cytoplasm</location>
    </subcellularLocation>
    <subcellularLocation>
        <location evidence="1">Nucleus</location>
    </subcellularLocation>
</comment>
<proteinExistence type="inferred from homology"/>
<keyword evidence="13" id="KW-0539">Nucleus</keyword>
<keyword evidence="8" id="KW-0227">DNA damage</keyword>
<dbReference type="PANTHER" id="PTHR15189">
    <property type="entry name" value="BRISC AND BRCA1-A COMPLEX MEMBER 2"/>
    <property type="match status" value="1"/>
</dbReference>
<dbReference type="GO" id="GO:0006302">
    <property type="term" value="P:double-strand break repair"/>
    <property type="evidence" value="ECO:0007669"/>
    <property type="project" value="TreeGrafter"/>
</dbReference>
<evidence type="ECO:0000256" key="4">
    <source>
        <dbReference type="ARBA" id="ARBA00022490"/>
    </source>
</evidence>
<keyword evidence="4" id="KW-0963">Cytoplasm</keyword>
<evidence type="ECO:0000256" key="5">
    <source>
        <dbReference type="ARBA" id="ARBA00022618"/>
    </source>
</evidence>
<name>A0A7J7MJ64_9MAGN</name>
<evidence type="ECO:0000313" key="18">
    <source>
        <dbReference type="EMBL" id="KAF6154840.1"/>
    </source>
</evidence>
<dbReference type="PANTHER" id="PTHR15189:SF7">
    <property type="entry name" value="BRISC AND BRCA1-A COMPLEX MEMBER 2"/>
    <property type="match status" value="1"/>
</dbReference>
<dbReference type="InterPro" id="IPR010358">
    <property type="entry name" value="BRE"/>
</dbReference>
<reference evidence="18 19" key="1">
    <citation type="journal article" date="2020" name="IScience">
        <title>Genome Sequencing of the Endangered Kingdonia uniflora (Circaeasteraceae, Ranunculales) Reveals Potential Mechanisms of Evolutionary Specialization.</title>
        <authorList>
            <person name="Sun Y."/>
            <person name="Deng T."/>
            <person name="Zhang A."/>
            <person name="Moore M.J."/>
            <person name="Landis J.B."/>
            <person name="Lin N."/>
            <person name="Zhang H."/>
            <person name="Zhang X."/>
            <person name="Huang J."/>
            <person name="Zhang X."/>
            <person name="Sun H."/>
            <person name="Wang H."/>
        </authorList>
    </citation>
    <scope>NUCLEOTIDE SEQUENCE [LARGE SCALE GENOMIC DNA]</scope>
    <source>
        <strain evidence="18">TB1705</strain>
        <tissue evidence="18">Leaf</tissue>
    </source>
</reference>
<evidence type="ECO:0000256" key="1">
    <source>
        <dbReference type="ARBA" id="ARBA00004123"/>
    </source>
</evidence>
<keyword evidence="14" id="KW-0131">Cell cycle</keyword>
<keyword evidence="10" id="KW-0833">Ubl conjugation pathway</keyword>
<evidence type="ECO:0000256" key="15">
    <source>
        <dbReference type="ARBA" id="ARBA00025766"/>
    </source>
</evidence>
<keyword evidence="12" id="KW-0234">DNA repair</keyword>
<evidence type="ECO:0000256" key="11">
    <source>
        <dbReference type="ARBA" id="ARBA00022853"/>
    </source>
</evidence>
<comment type="similarity">
    <text evidence="15">Belongs to the BABAM2 family.</text>
</comment>
<keyword evidence="7" id="KW-0677">Repeat</keyword>
<dbReference type="EMBL" id="JACGCM010001453">
    <property type="protein sequence ID" value="KAF6154840.1"/>
    <property type="molecule type" value="Genomic_DNA"/>
</dbReference>
<keyword evidence="6" id="KW-0053">Apoptosis</keyword>
<evidence type="ECO:0000256" key="13">
    <source>
        <dbReference type="ARBA" id="ARBA00023242"/>
    </source>
</evidence>
<organism evidence="18 19">
    <name type="scientific">Kingdonia uniflora</name>
    <dbReference type="NCBI Taxonomy" id="39325"/>
    <lineage>
        <taxon>Eukaryota</taxon>
        <taxon>Viridiplantae</taxon>
        <taxon>Streptophyta</taxon>
        <taxon>Embryophyta</taxon>
        <taxon>Tracheophyta</taxon>
        <taxon>Spermatophyta</taxon>
        <taxon>Magnoliopsida</taxon>
        <taxon>Ranunculales</taxon>
        <taxon>Circaeasteraceae</taxon>
        <taxon>Kingdonia</taxon>
    </lineage>
</organism>
<evidence type="ECO:0000256" key="9">
    <source>
        <dbReference type="ARBA" id="ARBA00022776"/>
    </source>
</evidence>
<comment type="caution">
    <text evidence="18">The sequence shown here is derived from an EMBL/GenBank/DDBJ whole genome shotgun (WGS) entry which is preliminary data.</text>
</comment>
<evidence type="ECO:0000256" key="7">
    <source>
        <dbReference type="ARBA" id="ARBA00022737"/>
    </source>
</evidence>
<accession>A0A7J7MJ64</accession>
<keyword evidence="11" id="KW-0156">Chromatin regulator</keyword>
<keyword evidence="19" id="KW-1185">Reference proteome</keyword>